<feature type="region of interest" description="Disordered" evidence="1">
    <location>
        <begin position="1"/>
        <end position="26"/>
    </location>
</feature>
<evidence type="ECO:0000256" key="1">
    <source>
        <dbReference type="SAM" id="MobiDB-lite"/>
    </source>
</evidence>
<evidence type="ECO:0000313" key="2">
    <source>
        <dbReference type="EMBL" id="KAK8938069.1"/>
    </source>
</evidence>
<feature type="region of interest" description="Disordered" evidence="1">
    <location>
        <begin position="482"/>
        <end position="506"/>
    </location>
</feature>
<protein>
    <submittedName>
        <fullName evidence="2">Uncharacterized protein</fullName>
    </submittedName>
</protein>
<accession>A0ABR2LEC2</accession>
<comment type="caution">
    <text evidence="2">The sequence shown here is derived from an EMBL/GenBank/DDBJ whole genome shotgun (WGS) entry which is preliminary data.</text>
</comment>
<feature type="compositionally biased region" description="Polar residues" evidence="1">
    <location>
        <begin position="14"/>
        <end position="23"/>
    </location>
</feature>
<name>A0ABR2LEC2_9ASPA</name>
<dbReference type="Proteomes" id="UP001412067">
    <property type="component" value="Unassembled WGS sequence"/>
</dbReference>
<sequence length="992" mass="108430">MHLSPDKRSGCLEGQNTPSSISNELYDDGMPAIEAKTKHDVDRILNNYSEVSVSDHVMLNPLFSAPISSNGKTEMIPSDSQMLSHDFYKEALDISKAAEFSSALSNGNHGTDGLGVQTKLVSKFLIWDKTTSATCDEVSKIMEPTSPRFPNGISYSRSSYLARGPISELSSQLGKDMVETNTLGTKVQKQIEYQTGGVILLPHLNCECEVNMSSRFSTQATPSIVAVNGDICPFRPHDPESLFLTLEQSNQHCERIGTEMLNQDNALPTTVIEISELTSQLDRHMDSTNALRSLVKKKIECQTGQGVISLPRLNYYGMECEVNRIAGVASPSFDESGGDIIPFKPKDAGLLFLAPETSNLCCEIIGTGMLDQGSFLLNTMKMVEPSLSREEMREHISELAEHTNAANASDYEVHANFEKQTSEVILFPNRNYDGEKCKINKIPGITIKNMYGLDGEIALESCIPPEQSSSQESFGNISAKTASHKEVLSEQQTKQEVESTADSNCQLPEYQSSVEKLIVVSNTETHIASYSSSGDYSSPALSDMITSNTAGDVSSSTLSTEATPSKCLNHVFSPRNISEDPGGNMSTQLANTSIILPSTVTESTVDSLKKPLVNIWTNGGLLGLEPSKPSAIGVPSVYCINKTCDDRLSADSQICVSGNHIDSRNLFFEADKLNSVVSFSEKDKFSGKISDKQSDSVLSKKYSKDPIQASSFCKVEKAQNSCFDGATSDIDRVIEKEGGSIFSEAVIYSKSEPEFNMSKKNNIGMSVSFSSLSHRFPVSSLQRKLSMTTISPFFELMSKDDKLDGTSILNKHKEGPKLAISSTQLLQLGNKEDVGHEISENFVSSCSDSSGYQSPPIEHMNVSFQSMNNSDASRMRLEFCNIHHQGNMEGVMFPSFQLLGESFQPIMDGVLESDDDTFCRSCPYSSDDLLTLHSESDGEMWGEDGLYVSNGIEETCSISSLIDDENNVPGVSRVNHVTNLNLETDELSFTSK</sequence>
<proteinExistence type="predicted"/>
<keyword evidence="3" id="KW-1185">Reference proteome</keyword>
<reference evidence="2 3" key="1">
    <citation type="journal article" date="2022" name="Nat. Plants">
        <title>Genomes of leafy and leafless Platanthera orchids illuminate the evolution of mycoheterotrophy.</title>
        <authorList>
            <person name="Li M.H."/>
            <person name="Liu K.W."/>
            <person name="Li Z."/>
            <person name="Lu H.C."/>
            <person name="Ye Q.L."/>
            <person name="Zhang D."/>
            <person name="Wang J.Y."/>
            <person name="Li Y.F."/>
            <person name="Zhong Z.M."/>
            <person name="Liu X."/>
            <person name="Yu X."/>
            <person name="Liu D.K."/>
            <person name="Tu X.D."/>
            <person name="Liu B."/>
            <person name="Hao Y."/>
            <person name="Liao X.Y."/>
            <person name="Jiang Y.T."/>
            <person name="Sun W.H."/>
            <person name="Chen J."/>
            <person name="Chen Y.Q."/>
            <person name="Ai Y."/>
            <person name="Zhai J.W."/>
            <person name="Wu S.S."/>
            <person name="Zhou Z."/>
            <person name="Hsiao Y.Y."/>
            <person name="Wu W.L."/>
            <person name="Chen Y.Y."/>
            <person name="Lin Y.F."/>
            <person name="Hsu J.L."/>
            <person name="Li C.Y."/>
            <person name="Wang Z.W."/>
            <person name="Zhao X."/>
            <person name="Zhong W.Y."/>
            <person name="Ma X.K."/>
            <person name="Ma L."/>
            <person name="Huang J."/>
            <person name="Chen G.Z."/>
            <person name="Huang M.Z."/>
            <person name="Huang L."/>
            <person name="Peng D.H."/>
            <person name="Luo Y.B."/>
            <person name="Zou S.Q."/>
            <person name="Chen S.P."/>
            <person name="Lan S."/>
            <person name="Tsai W.C."/>
            <person name="Van de Peer Y."/>
            <person name="Liu Z.J."/>
        </authorList>
    </citation>
    <scope>NUCLEOTIDE SEQUENCE [LARGE SCALE GENOMIC DNA]</scope>
    <source>
        <strain evidence="2">Lor288</strain>
    </source>
</reference>
<organism evidence="2 3">
    <name type="scientific">Platanthera guangdongensis</name>
    <dbReference type="NCBI Taxonomy" id="2320717"/>
    <lineage>
        <taxon>Eukaryota</taxon>
        <taxon>Viridiplantae</taxon>
        <taxon>Streptophyta</taxon>
        <taxon>Embryophyta</taxon>
        <taxon>Tracheophyta</taxon>
        <taxon>Spermatophyta</taxon>
        <taxon>Magnoliopsida</taxon>
        <taxon>Liliopsida</taxon>
        <taxon>Asparagales</taxon>
        <taxon>Orchidaceae</taxon>
        <taxon>Orchidoideae</taxon>
        <taxon>Orchideae</taxon>
        <taxon>Orchidinae</taxon>
        <taxon>Platanthera</taxon>
    </lineage>
</organism>
<feature type="compositionally biased region" description="Basic and acidic residues" evidence="1">
    <location>
        <begin position="1"/>
        <end position="10"/>
    </location>
</feature>
<gene>
    <name evidence="2" type="ORF">KSP40_PGU014422</name>
</gene>
<feature type="compositionally biased region" description="Basic and acidic residues" evidence="1">
    <location>
        <begin position="483"/>
        <end position="497"/>
    </location>
</feature>
<evidence type="ECO:0000313" key="3">
    <source>
        <dbReference type="Proteomes" id="UP001412067"/>
    </source>
</evidence>
<dbReference type="EMBL" id="JBBWWR010000021">
    <property type="protein sequence ID" value="KAK8938069.1"/>
    <property type="molecule type" value="Genomic_DNA"/>
</dbReference>